<name>A0A0G1Y703_9BACT</name>
<dbReference type="EMBL" id="LCQD01000033">
    <property type="protein sequence ID" value="KKW10627.1"/>
    <property type="molecule type" value="Genomic_DNA"/>
</dbReference>
<sequence length="142" mass="16776">MWCGTWIPPKKRGQALYCTDKCRREAFKERPCFYCGMAADTRDHVLPQSFTRTMADLGARKSDVVPCCRECNSLAGSKVFPTISEKRKYIKQRLRKKYEKVLEYYNYSSQEIEEFEGFLRQAVISGLEAKRLTKMRLRWPRL</sequence>
<evidence type="ECO:0008006" key="3">
    <source>
        <dbReference type="Google" id="ProtNLM"/>
    </source>
</evidence>
<dbReference type="InterPro" id="IPR003615">
    <property type="entry name" value="HNH_nuc"/>
</dbReference>
<dbReference type="AlphaFoldDB" id="A0A0G1Y703"/>
<comment type="caution">
    <text evidence="1">The sequence shown here is derived from an EMBL/GenBank/DDBJ whole genome shotgun (WGS) entry which is preliminary data.</text>
</comment>
<dbReference type="Proteomes" id="UP000034588">
    <property type="component" value="Unassembled WGS sequence"/>
</dbReference>
<reference evidence="1 2" key="1">
    <citation type="journal article" date="2015" name="Nature">
        <title>rRNA introns, odd ribosomes, and small enigmatic genomes across a large radiation of phyla.</title>
        <authorList>
            <person name="Brown C.T."/>
            <person name="Hug L.A."/>
            <person name="Thomas B.C."/>
            <person name="Sharon I."/>
            <person name="Castelle C.J."/>
            <person name="Singh A."/>
            <person name="Wilkins M.J."/>
            <person name="Williams K.H."/>
            <person name="Banfield J.F."/>
        </authorList>
    </citation>
    <scope>NUCLEOTIDE SEQUENCE [LARGE SCALE GENOMIC DNA]</scope>
</reference>
<organism evidence="1 2">
    <name type="scientific">Candidatus Gottesmanbacteria bacterium GW2011_GWB1_49_7</name>
    <dbReference type="NCBI Taxonomy" id="1618448"/>
    <lineage>
        <taxon>Bacteria</taxon>
        <taxon>Candidatus Gottesmaniibacteriota</taxon>
    </lineage>
</organism>
<protein>
    <recommendedName>
        <fullName evidence="3">HNH endonuclease</fullName>
    </recommendedName>
</protein>
<evidence type="ECO:0000313" key="2">
    <source>
        <dbReference type="Proteomes" id="UP000034588"/>
    </source>
</evidence>
<gene>
    <name evidence="1" type="ORF">UY48_C0033G0015</name>
</gene>
<dbReference type="CDD" id="cd00085">
    <property type="entry name" value="HNHc"/>
    <property type="match status" value="1"/>
</dbReference>
<proteinExistence type="predicted"/>
<accession>A0A0G1Y703</accession>
<dbReference type="Gene3D" id="1.10.30.50">
    <property type="match status" value="1"/>
</dbReference>
<evidence type="ECO:0000313" key="1">
    <source>
        <dbReference type="EMBL" id="KKW10627.1"/>
    </source>
</evidence>